<gene>
    <name evidence="1" type="ordered locus">RB8552</name>
</gene>
<protein>
    <submittedName>
        <fullName evidence="1">Uncharacterized protein</fullName>
    </submittedName>
</protein>
<dbReference type="EnsemblBacteria" id="CAD78709">
    <property type="protein sequence ID" value="CAD78709"/>
    <property type="gene ID" value="RB8552"/>
</dbReference>
<name>Q7UFH3_RHOBA</name>
<accession>Q7UFH3</accession>
<dbReference type="Proteomes" id="UP000001025">
    <property type="component" value="Chromosome"/>
</dbReference>
<sequence>MSEPNITPNFRRWRKSWCLQWRVCFCRASSVMLADPVGRVGEAFFEGADLVVEFALGSRAVVVVVLARHADRCAVEVDFMGQQFADDVACNARDPSLSWSGTHDWLAGSHRLGHRLPKFEVPHVVAGQNVLPAGRDFIGEQLFRGADGGGGHVSGIAGAVAS</sequence>
<organism evidence="1 2">
    <name type="scientific">Rhodopirellula baltica (strain DSM 10527 / NCIMB 13988 / SH1)</name>
    <dbReference type="NCBI Taxonomy" id="243090"/>
    <lineage>
        <taxon>Bacteria</taxon>
        <taxon>Pseudomonadati</taxon>
        <taxon>Planctomycetota</taxon>
        <taxon>Planctomycetia</taxon>
        <taxon>Pirellulales</taxon>
        <taxon>Pirellulaceae</taxon>
        <taxon>Rhodopirellula</taxon>
    </lineage>
</organism>
<evidence type="ECO:0000313" key="2">
    <source>
        <dbReference type="Proteomes" id="UP000001025"/>
    </source>
</evidence>
<dbReference type="InParanoid" id="Q7UFH3"/>
<dbReference type="AlphaFoldDB" id="Q7UFH3"/>
<reference evidence="1 2" key="1">
    <citation type="journal article" date="2003" name="Proc. Natl. Acad. Sci. U.S.A.">
        <title>Complete genome sequence of the marine planctomycete Pirellula sp. strain 1.</title>
        <authorList>
            <person name="Gloeckner F.O."/>
            <person name="Kube M."/>
            <person name="Bauer M."/>
            <person name="Teeling H."/>
            <person name="Lombardot T."/>
            <person name="Ludwig W."/>
            <person name="Gade D."/>
            <person name="Beck A."/>
            <person name="Borzym K."/>
            <person name="Heitmann K."/>
            <person name="Rabus R."/>
            <person name="Schlesner H."/>
            <person name="Amann R."/>
            <person name="Reinhardt R."/>
        </authorList>
    </citation>
    <scope>NUCLEOTIDE SEQUENCE [LARGE SCALE GENOMIC DNA]</scope>
    <source>
        <strain evidence="2">DSM 10527 / NCIMB 13988 / SH1</strain>
    </source>
</reference>
<evidence type="ECO:0000313" key="1">
    <source>
        <dbReference type="EMBL" id="CAD78709.1"/>
    </source>
</evidence>
<dbReference type="HOGENOM" id="CLU_1634057_0_0_0"/>
<dbReference type="STRING" id="243090.RB8552"/>
<keyword evidence="2" id="KW-1185">Reference proteome</keyword>
<dbReference type="KEGG" id="rba:RB8552"/>
<dbReference type="EMBL" id="BX294147">
    <property type="protein sequence ID" value="CAD78709.1"/>
    <property type="molecule type" value="Genomic_DNA"/>
</dbReference>
<proteinExistence type="predicted"/>